<dbReference type="AlphaFoldDB" id="A0A412TY81"/>
<organism evidence="8 9">
    <name type="scientific">Odoribacter splanchnicus</name>
    <dbReference type="NCBI Taxonomy" id="28118"/>
    <lineage>
        <taxon>Bacteria</taxon>
        <taxon>Pseudomonadati</taxon>
        <taxon>Bacteroidota</taxon>
        <taxon>Bacteroidia</taxon>
        <taxon>Bacteroidales</taxon>
        <taxon>Odoribacteraceae</taxon>
        <taxon>Odoribacter</taxon>
    </lineage>
</organism>
<dbReference type="SUPFAM" id="SSF48452">
    <property type="entry name" value="TPR-like"/>
    <property type="match status" value="1"/>
</dbReference>
<dbReference type="Pfam" id="PF14322">
    <property type="entry name" value="SusD-like_3"/>
    <property type="match status" value="1"/>
</dbReference>
<proteinExistence type="inferred from homology"/>
<dbReference type="EMBL" id="QRYC01000002">
    <property type="protein sequence ID" value="RGU58620.1"/>
    <property type="molecule type" value="Genomic_DNA"/>
</dbReference>
<evidence type="ECO:0000259" key="7">
    <source>
        <dbReference type="Pfam" id="PF14322"/>
    </source>
</evidence>
<protein>
    <submittedName>
        <fullName evidence="8">RagB/SusD family nutrient uptake outer membrane protein</fullName>
    </submittedName>
</protein>
<accession>A0A412TY81</accession>
<gene>
    <name evidence="8" type="ORF">DWW57_02615</name>
</gene>
<sequence length="483" mass="55114">MMMNTIKLMMFLLLVGISVSCDRFLDIKPKGIQIPEYYDDYLRLLNHKDMMYADAGFVSYITDDILLGDNSVPFGQFEQAQEASQNLYAFAHGPIFSGGASDAFYEKAYKRIYTFNVVINNVGTCQDATEKEKQALIAEAKVCRAFEYLSLVNVYAKHYDSVTANSDLGVPVILSEDINKVYKRNSVQAVYDQIFKDLKEALPYIPDEAATPFRASKQFLYAFTAKLYLYMGKYGDALTAALKVDQDQLQLIDLTAYSINPKANGMGRIWNEETGEVYPLPEDNPEAIYARYGTDFLSLSRNVYASEDLKALYRRDLPAGAVDQRRVLNYADDTFKLYNNTYQFPGKSMWVAYTQPNLGMNSTEFFLILAECYARSDEMEQCLTILDRIRDKRIVGNVPLPRTTVQEALRLTLDERRREFALQGGSLRLVDLKRLNREEPFKKDILHTVGEYRYSLPANDERYVLPLPPAVISANPSIPVYPR</sequence>
<dbReference type="InterPro" id="IPR011990">
    <property type="entry name" value="TPR-like_helical_dom_sf"/>
</dbReference>
<evidence type="ECO:0000256" key="4">
    <source>
        <dbReference type="ARBA" id="ARBA00023136"/>
    </source>
</evidence>
<evidence type="ECO:0000313" key="9">
    <source>
        <dbReference type="Proteomes" id="UP000284243"/>
    </source>
</evidence>
<evidence type="ECO:0000313" key="8">
    <source>
        <dbReference type="EMBL" id="RGU58620.1"/>
    </source>
</evidence>
<comment type="caution">
    <text evidence="8">The sequence shown here is derived from an EMBL/GenBank/DDBJ whole genome shotgun (WGS) entry which is preliminary data.</text>
</comment>
<evidence type="ECO:0000256" key="1">
    <source>
        <dbReference type="ARBA" id="ARBA00004442"/>
    </source>
</evidence>
<feature type="domain" description="RagB/SusD" evidence="6">
    <location>
        <begin position="363"/>
        <end position="478"/>
    </location>
</feature>
<evidence type="ECO:0000256" key="5">
    <source>
        <dbReference type="ARBA" id="ARBA00023237"/>
    </source>
</evidence>
<reference evidence="8 9" key="1">
    <citation type="submission" date="2018-08" db="EMBL/GenBank/DDBJ databases">
        <title>A genome reference for cultivated species of the human gut microbiota.</title>
        <authorList>
            <person name="Zou Y."/>
            <person name="Xue W."/>
            <person name="Luo G."/>
        </authorList>
    </citation>
    <scope>NUCLEOTIDE SEQUENCE [LARGE SCALE GENOMIC DNA]</scope>
    <source>
        <strain evidence="8 9">AF16-14</strain>
    </source>
</reference>
<evidence type="ECO:0000256" key="3">
    <source>
        <dbReference type="ARBA" id="ARBA00022729"/>
    </source>
</evidence>
<dbReference type="PROSITE" id="PS51257">
    <property type="entry name" value="PROKAR_LIPOPROTEIN"/>
    <property type="match status" value="1"/>
</dbReference>
<comment type="subcellular location">
    <subcellularLocation>
        <location evidence="1">Cell outer membrane</location>
    </subcellularLocation>
</comment>
<dbReference type="InterPro" id="IPR012944">
    <property type="entry name" value="SusD_RagB_dom"/>
</dbReference>
<keyword evidence="5" id="KW-0998">Cell outer membrane</keyword>
<dbReference type="Pfam" id="PF07980">
    <property type="entry name" value="SusD_RagB"/>
    <property type="match status" value="1"/>
</dbReference>
<dbReference type="Gene3D" id="1.25.40.390">
    <property type="match status" value="1"/>
</dbReference>
<dbReference type="Proteomes" id="UP000284243">
    <property type="component" value="Unassembled WGS sequence"/>
</dbReference>
<comment type="similarity">
    <text evidence="2">Belongs to the SusD family.</text>
</comment>
<dbReference type="RefSeq" id="WP_022161335.1">
    <property type="nucleotide sequence ID" value="NZ_JADNGC010000005.1"/>
</dbReference>
<dbReference type="InterPro" id="IPR033985">
    <property type="entry name" value="SusD-like_N"/>
</dbReference>
<keyword evidence="3" id="KW-0732">Signal</keyword>
<keyword evidence="4" id="KW-0472">Membrane</keyword>
<dbReference type="GO" id="GO:0009279">
    <property type="term" value="C:cell outer membrane"/>
    <property type="evidence" value="ECO:0007669"/>
    <property type="project" value="UniProtKB-SubCell"/>
</dbReference>
<evidence type="ECO:0000256" key="2">
    <source>
        <dbReference type="ARBA" id="ARBA00006275"/>
    </source>
</evidence>
<evidence type="ECO:0000259" key="6">
    <source>
        <dbReference type="Pfam" id="PF07980"/>
    </source>
</evidence>
<name>A0A412TY81_9BACT</name>
<feature type="domain" description="SusD-like N-terminal" evidence="7">
    <location>
        <begin position="102"/>
        <end position="229"/>
    </location>
</feature>